<dbReference type="EMBL" id="QPJW01000005">
    <property type="protein sequence ID" value="RCX19019.1"/>
    <property type="molecule type" value="Genomic_DNA"/>
</dbReference>
<dbReference type="Gene3D" id="3.40.50.150">
    <property type="entry name" value="Vaccinia Virus protein VP39"/>
    <property type="match status" value="1"/>
</dbReference>
<proteinExistence type="predicted"/>
<dbReference type="Pfam" id="PF00534">
    <property type="entry name" value="Glycos_transf_1"/>
    <property type="match status" value="1"/>
</dbReference>
<dbReference type="OrthoDB" id="2538223at2"/>
<dbReference type="Gene3D" id="3.40.50.2000">
    <property type="entry name" value="Glycogen Phosphorylase B"/>
    <property type="match status" value="1"/>
</dbReference>
<dbReference type="PANTHER" id="PTHR43861">
    <property type="entry name" value="TRANS-ACONITATE 2-METHYLTRANSFERASE-RELATED"/>
    <property type="match status" value="1"/>
</dbReference>
<organism evidence="4 5">
    <name type="scientific">Fontibacillus phaseoli</name>
    <dbReference type="NCBI Taxonomy" id="1416533"/>
    <lineage>
        <taxon>Bacteria</taxon>
        <taxon>Bacillati</taxon>
        <taxon>Bacillota</taxon>
        <taxon>Bacilli</taxon>
        <taxon>Bacillales</taxon>
        <taxon>Paenibacillaceae</taxon>
        <taxon>Fontibacillus</taxon>
    </lineage>
</organism>
<dbReference type="GO" id="GO:0016740">
    <property type="term" value="F:transferase activity"/>
    <property type="evidence" value="ECO:0007669"/>
    <property type="project" value="UniProtKB-KW"/>
</dbReference>
<dbReference type="CDD" id="cd02440">
    <property type="entry name" value="AdoMet_MTases"/>
    <property type="match status" value="1"/>
</dbReference>
<keyword evidence="1 4" id="KW-0808">Transferase</keyword>
<sequence>MFNNNLILKNPKIYIFCFSFKKDKDIEAIKKEARTYYQTYKSIDNRVDFKFISLEEELGDNVEKYEEQYDIYYWGMNFGGLLQKEKPDIIHIFADSLDGYYLFEKSYSPSSFVTLYTITGMVGLNKYDEGYLIHLRHAIDVGNLYLFVESTFVKEAFEQVGLQAHIMLPKLKNGLVKSQQTRSGDKCFTIGFASSPLSKDIWEDRGIYLLVSVAKQLSDYKFKLAWRYEGYQEMVDLCRESNVNNVEIHNGFLDMEKFYDDIDVMIAPYTSNNNNHSCPLSIVESVLYGIPVLVSEYVGLKDIITSYEIGVVSKSDSAEMVAKLKKIEENYNYYKLNADRYGKELFDINNFENNNYLKIYNELISQMPSPTLKEWQEELDANGKYLVMDRIGMAEYYNDSFIAQNYDVSRFSEFPMRTYDKLERMAVNLLIKRFSQKSFGENEILDIASGDGRILQALLGFGEITAVENSSFMIATSVKKLSGTVCYVKNDFFNFMTDKKYDIITVFRFIRHFNYNDRKILYKKLNDFLEEGGIILADFPNTSAETQLRSSLKWASFNVYDVFWHLFELINELNDNGFEILDHISVGEYLNAGKIPDQLALSRIVCFRKKQAVII</sequence>
<evidence type="ECO:0000259" key="2">
    <source>
        <dbReference type="Pfam" id="PF00534"/>
    </source>
</evidence>
<dbReference type="SUPFAM" id="SSF53335">
    <property type="entry name" value="S-adenosyl-L-methionine-dependent methyltransferases"/>
    <property type="match status" value="1"/>
</dbReference>
<evidence type="ECO:0000256" key="1">
    <source>
        <dbReference type="ARBA" id="ARBA00022679"/>
    </source>
</evidence>
<comment type="caution">
    <text evidence="4">The sequence shown here is derived from an EMBL/GenBank/DDBJ whole genome shotgun (WGS) entry which is preliminary data.</text>
</comment>
<feature type="domain" description="Methyltransferase" evidence="3">
    <location>
        <begin position="444"/>
        <end position="533"/>
    </location>
</feature>
<dbReference type="InterPro" id="IPR041698">
    <property type="entry name" value="Methyltransf_25"/>
</dbReference>
<accession>A0A369BBW7</accession>
<dbReference type="Proteomes" id="UP000253090">
    <property type="component" value="Unassembled WGS sequence"/>
</dbReference>
<feature type="domain" description="Glycosyl transferase family 1" evidence="2">
    <location>
        <begin position="210"/>
        <end position="333"/>
    </location>
</feature>
<dbReference type="AlphaFoldDB" id="A0A369BBW7"/>
<dbReference type="InterPro" id="IPR029063">
    <property type="entry name" value="SAM-dependent_MTases_sf"/>
</dbReference>
<dbReference type="RefSeq" id="WP_114497176.1">
    <property type="nucleotide sequence ID" value="NZ_QPJW01000005.1"/>
</dbReference>
<name>A0A369BBW7_9BACL</name>
<evidence type="ECO:0000313" key="5">
    <source>
        <dbReference type="Proteomes" id="UP000253090"/>
    </source>
</evidence>
<dbReference type="InterPro" id="IPR001296">
    <property type="entry name" value="Glyco_trans_1"/>
</dbReference>
<protein>
    <submittedName>
        <fullName evidence="4">Glycosyltransferase involved in cell wall biosynthesis</fullName>
    </submittedName>
</protein>
<gene>
    <name evidence="4" type="ORF">DFP94_10535</name>
</gene>
<reference evidence="4 5" key="1">
    <citation type="submission" date="2018-07" db="EMBL/GenBank/DDBJ databases">
        <title>Genomic Encyclopedia of Type Strains, Phase III (KMG-III): the genomes of soil and plant-associated and newly described type strains.</title>
        <authorList>
            <person name="Whitman W."/>
        </authorList>
    </citation>
    <scope>NUCLEOTIDE SEQUENCE [LARGE SCALE GENOMIC DNA]</scope>
    <source>
        <strain evidence="4 5">CECT 8333</strain>
    </source>
</reference>
<evidence type="ECO:0000259" key="3">
    <source>
        <dbReference type="Pfam" id="PF13649"/>
    </source>
</evidence>
<evidence type="ECO:0000313" key="4">
    <source>
        <dbReference type="EMBL" id="RCX19019.1"/>
    </source>
</evidence>
<keyword evidence="5" id="KW-1185">Reference proteome</keyword>
<dbReference type="SUPFAM" id="SSF53756">
    <property type="entry name" value="UDP-Glycosyltransferase/glycogen phosphorylase"/>
    <property type="match status" value="1"/>
</dbReference>
<dbReference type="Pfam" id="PF13649">
    <property type="entry name" value="Methyltransf_25"/>
    <property type="match status" value="1"/>
</dbReference>